<dbReference type="OrthoDB" id="9991317at2759"/>
<gene>
    <name evidence="1" type="ORF">PHLCEN_2v13122</name>
</gene>
<reference evidence="1 2" key="1">
    <citation type="submission" date="2018-02" db="EMBL/GenBank/DDBJ databases">
        <title>Genome sequence of the basidiomycete white-rot fungus Phlebia centrifuga.</title>
        <authorList>
            <person name="Granchi Z."/>
            <person name="Peng M."/>
            <person name="de Vries R.P."/>
            <person name="Hilden K."/>
            <person name="Makela M.R."/>
            <person name="Grigoriev I."/>
            <person name="Riley R."/>
        </authorList>
    </citation>
    <scope>NUCLEOTIDE SEQUENCE [LARGE SCALE GENOMIC DNA]</scope>
    <source>
        <strain evidence="1 2">FBCC195</strain>
    </source>
</reference>
<name>A0A2R6NFI0_9APHY</name>
<organism evidence="1 2">
    <name type="scientific">Hermanssonia centrifuga</name>
    <dbReference type="NCBI Taxonomy" id="98765"/>
    <lineage>
        <taxon>Eukaryota</taxon>
        <taxon>Fungi</taxon>
        <taxon>Dikarya</taxon>
        <taxon>Basidiomycota</taxon>
        <taxon>Agaricomycotina</taxon>
        <taxon>Agaricomycetes</taxon>
        <taxon>Polyporales</taxon>
        <taxon>Meruliaceae</taxon>
        <taxon>Hermanssonia</taxon>
    </lineage>
</organism>
<accession>A0A2R6NFI0</accession>
<comment type="caution">
    <text evidence="1">The sequence shown here is derived from an EMBL/GenBank/DDBJ whole genome shotgun (WGS) entry which is preliminary data.</text>
</comment>
<dbReference type="AlphaFoldDB" id="A0A2R6NFI0"/>
<evidence type="ECO:0000313" key="1">
    <source>
        <dbReference type="EMBL" id="PSR71018.1"/>
    </source>
</evidence>
<dbReference type="Proteomes" id="UP000186601">
    <property type="component" value="Unassembled WGS sequence"/>
</dbReference>
<protein>
    <submittedName>
        <fullName evidence="1">Uncharacterized protein</fullName>
    </submittedName>
</protein>
<sequence>MLSMTHAQETYSVNDLLATAQHLNNSLRTTQKWDVRDDRTTAALVKCRKGLPLLRPDHPMLTAVLLVISETLSRRFEALGEIADINDSIIFLGESLTISPSSQDGYIDDEDDLHAAALSLNVMGDALTSRFMHSKNSEDVDAAIDNYRMALALSSPDNPTHLQRRMELANVLFLRFNEHGRREDLDEFIQLERELVSSSETEPDEDGTYRSLALRLIRLGNLLALRYTNSGMITFKAKGQIEDIDGAIDRLREAIACLSGGNDLLDEGETHGSLAPILNLLGDLLISRHRKLGLIVDLEQATESYEKALALLPNNDERRPRYLRDLAGSLRLTFREKGQIEDLDGAIDRMREALACLSNGIDPADKGETCISLGFLARFLDARFRCTGERADLDEAIRCRYQAMELDPTKRYSALDNLSNHFFALYLVTRDVSGLE</sequence>
<proteinExistence type="predicted"/>
<dbReference type="EMBL" id="MLYV02001297">
    <property type="protein sequence ID" value="PSR71018.1"/>
    <property type="molecule type" value="Genomic_DNA"/>
</dbReference>
<dbReference type="InterPro" id="IPR011990">
    <property type="entry name" value="TPR-like_helical_dom_sf"/>
</dbReference>
<evidence type="ECO:0000313" key="2">
    <source>
        <dbReference type="Proteomes" id="UP000186601"/>
    </source>
</evidence>
<dbReference type="SUPFAM" id="SSF48452">
    <property type="entry name" value="TPR-like"/>
    <property type="match status" value="1"/>
</dbReference>
<dbReference type="Gene3D" id="1.25.40.10">
    <property type="entry name" value="Tetratricopeptide repeat domain"/>
    <property type="match status" value="2"/>
</dbReference>
<keyword evidence="2" id="KW-1185">Reference proteome</keyword>
<dbReference type="STRING" id="98765.A0A2R6NFI0"/>